<sequence length="427" mass="48257">MDCELVPQEESPPCSTVNAAGVRVAIPIAIVTGGPGVHIVHYNEEDALSICEVLWDVPEESVLRNKFITKYNYHPARSQTDDLSEDVSDPLILIPQQAASRFLMSLERIDPLNLEQVVACISYSADAHLYDIFFKHSRTRVKYFGRPDARRLVTKNQARLAAAAGLFSIAKSAGSEASLQKRVETLKASMGWDTTIRVAYCEKLNKIFNSCQDSRRKFVEWITTTHENQDQFTSTLKTQLAMVLSWYEMTSLKFINDYIADFNSSALMNPTVSAEARAFVTQYNQFADKNAFKYHKYIQGAGVGLNASDYPNLSYCAIEYYKTYSPSLKDYVHKITPTIARTILDPLIQKTLPKKDTVREFSEEERRFFRDNGVDVERWERDNNPCEVNNQTYLFEAISQLLQSRNVTTQPGPSTSRQPGGSASSSP</sequence>
<evidence type="ECO:0000313" key="2">
    <source>
        <dbReference type="EMBL" id="UHM27519.1"/>
    </source>
</evidence>
<protein>
    <submittedName>
        <fullName evidence="2">Uncharacterized protein</fullName>
    </submittedName>
</protein>
<dbReference type="Gene3D" id="1.10.3050.10">
    <property type="entry name" value="borna disease virus nucleoprotein, domain 2"/>
    <property type="match status" value="1"/>
</dbReference>
<keyword evidence="3" id="KW-1185">Reference proteome</keyword>
<name>A0A8K1XGV8_9MONO</name>
<organism evidence="2 3">
    <name type="scientific">Sanya Ischnura senegalensis xinmovirus 1</name>
    <dbReference type="NCBI Taxonomy" id="2905558"/>
    <lineage>
        <taxon>Viruses</taxon>
        <taxon>Riboviria</taxon>
        <taxon>Orthornavirae</taxon>
        <taxon>Negarnaviricota</taxon>
        <taxon>Haploviricotina</taxon>
        <taxon>Monjiviricetes</taxon>
        <taxon>Mononegavirales</taxon>
        <taxon>Xinmoviridae</taxon>
        <taxon>Nurnegvirus</taxon>
        <taxon>Nurnegvirus hainanense</taxon>
    </lineage>
</organism>
<evidence type="ECO:0000256" key="1">
    <source>
        <dbReference type="SAM" id="MobiDB-lite"/>
    </source>
</evidence>
<dbReference type="Proteomes" id="UP001249268">
    <property type="component" value="Segment"/>
</dbReference>
<proteinExistence type="predicted"/>
<dbReference type="EMBL" id="MZ209914">
    <property type="protein sequence ID" value="UHM27519.1"/>
    <property type="molecule type" value="Viral_cRNA"/>
</dbReference>
<evidence type="ECO:0000313" key="3">
    <source>
        <dbReference type="Proteomes" id="UP001249268"/>
    </source>
</evidence>
<dbReference type="InterPro" id="IPR015970">
    <property type="entry name" value="P40_nucleoprot_sub2_BD-vir"/>
</dbReference>
<reference evidence="2" key="1">
    <citation type="submission" date="2021-05" db="EMBL/GenBank/DDBJ databases">
        <authorList>
            <person name="Feng G."/>
        </authorList>
    </citation>
    <scope>NUCLEOTIDE SEQUENCE</scope>
    <source>
        <strain evidence="2">QWXCSY124</strain>
    </source>
</reference>
<gene>
    <name evidence="2" type="ORF">SISXV1_gp1</name>
</gene>
<accession>A0A8K1XGV8</accession>
<feature type="region of interest" description="Disordered" evidence="1">
    <location>
        <begin position="405"/>
        <end position="427"/>
    </location>
</feature>